<keyword evidence="2" id="KW-0238">DNA-binding</keyword>
<evidence type="ECO:0000313" key="5">
    <source>
        <dbReference type="EMBL" id="OPJ56502.1"/>
    </source>
</evidence>
<dbReference type="InterPro" id="IPR046335">
    <property type="entry name" value="LacI/GalR-like_sensor"/>
</dbReference>
<dbReference type="GO" id="GO:0003700">
    <property type="term" value="F:DNA-binding transcription factor activity"/>
    <property type="evidence" value="ECO:0007669"/>
    <property type="project" value="TreeGrafter"/>
</dbReference>
<evidence type="ECO:0000259" key="4">
    <source>
        <dbReference type="PROSITE" id="PS50932"/>
    </source>
</evidence>
<keyword evidence="1" id="KW-0805">Transcription regulation</keyword>
<proteinExistence type="predicted"/>
<dbReference type="STRING" id="29349.CLOTH_09070"/>
<name>A0A1V4I932_9FIRM</name>
<dbReference type="AlphaFoldDB" id="A0A1V4I932"/>
<reference evidence="5 6" key="1">
    <citation type="submission" date="2017-03" db="EMBL/GenBank/DDBJ databases">
        <title>Genome sequence of Clostridium thermoalcaliphilum DSM 7309.</title>
        <authorList>
            <person name="Poehlein A."/>
            <person name="Daniel R."/>
        </authorList>
    </citation>
    <scope>NUCLEOTIDE SEQUENCE [LARGE SCALE GENOMIC DNA]</scope>
    <source>
        <strain evidence="5 6">DSM 7309</strain>
    </source>
</reference>
<dbReference type="InterPro" id="IPR000843">
    <property type="entry name" value="HTH_LacI"/>
</dbReference>
<dbReference type="CDD" id="cd19975">
    <property type="entry name" value="PBP1_CcpA-like"/>
    <property type="match status" value="1"/>
</dbReference>
<keyword evidence="6" id="KW-1185">Reference proteome</keyword>
<dbReference type="SUPFAM" id="SSF47413">
    <property type="entry name" value="lambda repressor-like DNA-binding domains"/>
    <property type="match status" value="1"/>
</dbReference>
<dbReference type="Gene3D" id="1.10.260.40">
    <property type="entry name" value="lambda repressor-like DNA-binding domains"/>
    <property type="match status" value="1"/>
</dbReference>
<dbReference type="PROSITE" id="PS00356">
    <property type="entry name" value="HTH_LACI_1"/>
    <property type="match status" value="1"/>
</dbReference>
<dbReference type="SUPFAM" id="SSF53822">
    <property type="entry name" value="Periplasmic binding protein-like I"/>
    <property type="match status" value="1"/>
</dbReference>
<dbReference type="InterPro" id="IPR010982">
    <property type="entry name" value="Lambda_DNA-bd_dom_sf"/>
</dbReference>
<dbReference type="Proteomes" id="UP000190140">
    <property type="component" value="Unassembled WGS sequence"/>
</dbReference>
<keyword evidence="3" id="KW-0804">Transcription</keyword>
<comment type="caution">
    <text evidence="5">The sequence shown here is derived from an EMBL/GenBank/DDBJ whole genome shotgun (WGS) entry which is preliminary data.</text>
</comment>
<organism evidence="5 6">
    <name type="scientific">Alkalithermobacter paradoxus</name>
    <dbReference type="NCBI Taxonomy" id="29349"/>
    <lineage>
        <taxon>Bacteria</taxon>
        <taxon>Bacillati</taxon>
        <taxon>Bacillota</taxon>
        <taxon>Clostridia</taxon>
        <taxon>Peptostreptococcales</taxon>
        <taxon>Tepidibacteraceae</taxon>
        <taxon>Alkalithermobacter</taxon>
    </lineage>
</organism>
<dbReference type="PRINTS" id="PR00036">
    <property type="entry name" value="HTHLACI"/>
</dbReference>
<dbReference type="Pfam" id="PF13377">
    <property type="entry name" value="Peripla_BP_3"/>
    <property type="match status" value="1"/>
</dbReference>
<dbReference type="EMBL" id="MZGW01000002">
    <property type="protein sequence ID" value="OPJ56502.1"/>
    <property type="molecule type" value="Genomic_DNA"/>
</dbReference>
<protein>
    <submittedName>
        <fullName evidence="5">Catabolite control protein A</fullName>
    </submittedName>
</protein>
<dbReference type="PROSITE" id="PS50932">
    <property type="entry name" value="HTH_LACI_2"/>
    <property type="match status" value="1"/>
</dbReference>
<dbReference type="GO" id="GO:0000976">
    <property type="term" value="F:transcription cis-regulatory region binding"/>
    <property type="evidence" value="ECO:0007669"/>
    <property type="project" value="TreeGrafter"/>
</dbReference>
<dbReference type="Pfam" id="PF00356">
    <property type="entry name" value="LacI"/>
    <property type="match status" value="1"/>
</dbReference>
<dbReference type="OrthoDB" id="9784962at2"/>
<feature type="domain" description="HTH lacI-type" evidence="4">
    <location>
        <begin position="3"/>
        <end position="57"/>
    </location>
</feature>
<dbReference type="Gene3D" id="3.40.50.2300">
    <property type="match status" value="2"/>
</dbReference>
<dbReference type="SMART" id="SM00354">
    <property type="entry name" value="HTH_LACI"/>
    <property type="match status" value="1"/>
</dbReference>
<dbReference type="RefSeq" id="WP_079411605.1">
    <property type="nucleotide sequence ID" value="NZ_MZGW01000002.1"/>
</dbReference>
<dbReference type="PANTHER" id="PTHR30146:SF149">
    <property type="entry name" value="HTH-TYPE TRANSCRIPTIONAL REGULATOR EBGR"/>
    <property type="match status" value="1"/>
</dbReference>
<evidence type="ECO:0000256" key="3">
    <source>
        <dbReference type="ARBA" id="ARBA00023163"/>
    </source>
</evidence>
<gene>
    <name evidence="5" type="primary">ccpA</name>
    <name evidence="5" type="ORF">CLOTH_09070</name>
</gene>
<accession>A0A1V4I932</accession>
<dbReference type="PANTHER" id="PTHR30146">
    <property type="entry name" value="LACI-RELATED TRANSCRIPTIONAL REPRESSOR"/>
    <property type="match status" value="1"/>
</dbReference>
<evidence type="ECO:0000313" key="6">
    <source>
        <dbReference type="Proteomes" id="UP000190140"/>
    </source>
</evidence>
<evidence type="ECO:0000256" key="2">
    <source>
        <dbReference type="ARBA" id="ARBA00023125"/>
    </source>
</evidence>
<sequence length="335" mass="37747">MTVTIKDVAKKSGVSISTVSRVINNSKPVSNEIRQRVMSVIKETGYVPNPVARSLVTKKSQLIGVIVPDISNFFIGELLNGIEEVGKIYEYDILLCNSYGEMEEELKYINLLKSKQVAGIVFVTWKMSDEHVKAIEEGNLPAVYISKNAHNFDVYSVSIENERAAYEMTKYLIQKGHTNIGFIRSSIEDDLVDSQRFRGYKNALTDSGLEINQRIIKEGDTTSESGYYLMNEILESNDMPHAMFATNDEVAIGAINCILDKGYKVPDDISVVGFNDIKLASLYRPSLTTIKQPIYDMGAVSIRMIVKMIDGEQLEDKHTYLPYELIERQSVKEKK</sequence>
<evidence type="ECO:0000256" key="1">
    <source>
        <dbReference type="ARBA" id="ARBA00023015"/>
    </source>
</evidence>
<dbReference type="CDD" id="cd01392">
    <property type="entry name" value="HTH_LacI"/>
    <property type="match status" value="1"/>
</dbReference>
<dbReference type="InterPro" id="IPR028082">
    <property type="entry name" value="Peripla_BP_I"/>
</dbReference>